<proteinExistence type="inferred from homology"/>
<keyword evidence="3 6" id="KW-0238">DNA-binding</keyword>
<keyword evidence="4 6" id="KW-0233">DNA recombination</keyword>
<comment type="caution">
    <text evidence="6">Lacks conserved residue(s) required for the propagation of feature annotation.</text>
</comment>
<comment type="similarity">
    <text evidence="6">Belongs to the RuvA family.</text>
</comment>
<comment type="caution">
    <text evidence="10">The sequence shown here is derived from an EMBL/GenBank/DDBJ whole genome shotgun (WGS) entry which is preliminary data.</text>
</comment>
<comment type="function">
    <text evidence="6">The RuvA-RuvB-RuvC complex processes Holliday junction (HJ) DNA during genetic recombination and DNA repair, while the RuvA-RuvB complex plays an important role in the rescue of blocked DNA replication forks via replication fork reversal (RFR). RuvA specifically binds to HJ cruciform DNA, conferring on it an open structure. The RuvB hexamer acts as an ATP-dependent pump, pulling dsDNA into and through the RuvAB complex. HJ branch migration allows RuvC to scan DNA until it finds its consensus sequence, where it cleaves and resolves the cruciform DNA.</text>
</comment>
<feature type="region of interest" description="Domain III" evidence="6">
    <location>
        <begin position="166"/>
        <end position="222"/>
    </location>
</feature>
<dbReference type="InterPro" id="IPR036267">
    <property type="entry name" value="RuvA_C_sf"/>
</dbReference>
<dbReference type="GO" id="GO:0005524">
    <property type="term" value="F:ATP binding"/>
    <property type="evidence" value="ECO:0007669"/>
    <property type="project" value="InterPro"/>
</dbReference>
<keyword evidence="1 6" id="KW-0963">Cytoplasm</keyword>
<comment type="domain">
    <text evidence="6">Has three domains with a flexible linker between the domains II and III and assumes an 'L' shape. Domain III is highly mobile and contacts RuvB.</text>
</comment>
<name>A0A852YS00_9ACTN</name>
<keyword evidence="5 6" id="KW-0234">DNA repair</keyword>
<dbReference type="InterPro" id="IPR010994">
    <property type="entry name" value="RuvA_2-like"/>
</dbReference>
<dbReference type="GO" id="GO:0006310">
    <property type="term" value="P:DNA recombination"/>
    <property type="evidence" value="ECO:0007669"/>
    <property type="project" value="UniProtKB-UniRule"/>
</dbReference>
<keyword evidence="10" id="KW-0378">Hydrolase</keyword>
<reference evidence="10 11" key="1">
    <citation type="submission" date="2020-07" db="EMBL/GenBank/DDBJ databases">
        <title>Genomic Encyclopedia of Type Strains, Phase III (KMG-III): the genomes of soil and plant-associated and newly described type strains.</title>
        <authorList>
            <person name="Whitman W."/>
        </authorList>
    </citation>
    <scope>NUCLEOTIDE SEQUENCE [LARGE SCALE GENOMIC DNA]</scope>
    <source>
        <strain evidence="10 11">CECT 8576</strain>
    </source>
</reference>
<dbReference type="Gene3D" id="1.10.8.10">
    <property type="entry name" value="DNA helicase RuvA subunit, C-terminal domain"/>
    <property type="match status" value="1"/>
</dbReference>
<comment type="subunit">
    <text evidence="6">Homotetramer. Forms an RuvA(8)-RuvB(12)-Holliday junction (HJ) complex. HJ DNA is sandwiched between 2 RuvA tetramers; dsDNA enters through RuvA and exits via RuvB. An RuvB hexamer assembles on each DNA strand where it exits the tetramer. Each RuvB hexamer is contacted by two RuvA subunits (via domain III) on 2 adjacent RuvB subunits; this complex drives branch migration. In the full resolvosome a probable DNA-RuvA(4)-RuvB(12)-RuvC(2) complex forms which resolves the HJ.</text>
</comment>
<dbReference type="GO" id="GO:0006281">
    <property type="term" value="P:DNA repair"/>
    <property type="evidence" value="ECO:0007669"/>
    <property type="project" value="UniProtKB-UniRule"/>
</dbReference>
<dbReference type="Proteomes" id="UP000548304">
    <property type="component" value="Unassembled WGS sequence"/>
</dbReference>
<dbReference type="GO" id="GO:0016787">
    <property type="term" value="F:hydrolase activity"/>
    <property type="evidence" value="ECO:0007669"/>
    <property type="project" value="UniProtKB-KW"/>
</dbReference>
<evidence type="ECO:0000313" key="10">
    <source>
        <dbReference type="EMBL" id="NYH76890.1"/>
    </source>
</evidence>
<keyword evidence="2 6" id="KW-0227">DNA damage</keyword>
<evidence type="ECO:0000256" key="5">
    <source>
        <dbReference type="ARBA" id="ARBA00023204"/>
    </source>
</evidence>
<dbReference type="NCBIfam" id="TIGR00084">
    <property type="entry name" value="ruvA"/>
    <property type="match status" value="1"/>
</dbReference>
<organism evidence="10 11">
    <name type="scientific">Actinopolyspora biskrensis</name>
    <dbReference type="NCBI Taxonomy" id="1470178"/>
    <lineage>
        <taxon>Bacteria</taxon>
        <taxon>Bacillati</taxon>
        <taxon>Actinomycetota</taxon>
        <taxon>Actinomycetes</taxon>
        <taxon>Actinopolysporales</taxon>
        <taxon>Actinopolysporaceae</taxon>
        <taxon>Actinopolyspora</taxon>
    </lineage>
</organism>
<feature type="domain" description="DNA helicase Holliday junction RuvA type" evidence="8">
    <location>
        <begin position="1"/>
        <end position="61"/>
    </location>
</feature>
<dbReference type="GO" id="GO:0009379">
    <property type="term" value="C:Holliday junction helicase complex"/>
    <property type="evidence" value="ECO:0007669"/>
    <property type="project" value="InterPro"/>
</dbReference>
<dbReference type="AlphaFoldDB" id="A0A852YS00"/>
<dbReference type="EMBL" id="JACBYW010000001">
    <property type="protein sequence ID" value="NYH76890.1"/>
    <property type="molecule type" value="Genomic_DNA"/>
</dbReference>
<evidence type="ECO:0000259" key="9">
    <source>
        <dbReference type="Pfam" id="PF07499"/>
    </source>
</evidence>
<feature type="domain" description="Holliday junction DNA helicase RuvA C-terminal" evidence="9">
    <location>
        <begin position="171"/>
        <end position="217"/>
    </location>
</feature>
<evidence type="ECO:0000256" key="7">
    <source>
        <dbReference type="SAM" id="MobiDB-lite"/>
    </source>
</evidence>
<dbReference type="GO" id="GO:0000400">
    <property type="term" value="F:four-way junction DNA binding"/>
    <property type="evidence" value="ECO:0007669"/>
    <property type="project" value="UniProtKB-UniRule"/>
</dbReference>
<protein>
    <recommendedName>
        <fullName evidence="6">Holliday junction branch migration complex subunit RuvA</fullName>
    </recommendedName>
</protein>
<dbReference type="Gene3D" id="2.40.50.140">
    <property type="entry name" value="Nucleic acid-binding proteins"/>
    <property type="match status" value="1"/>
</dbReference>
<comment type="subcellular location">
    <subcellularLocation>
        <location evidence="6">Cytoplasm</location>
    </subcellularLocation>
</comment>
<dbReference type="SUPFAM" id="SSF46929">
    <property type="entry name" value="DNA helicase RuvA subunit, C-terminal domain"/>
    <property type="match status" value="1"/>
</dbReference>
<accession>A0A852YS00</accession>
<sequence>MIASVRGEVLSVGLDHAVIEVGGVGMAVYATPATLGGIRRGEEARLATSLVVREDSLTLYGFADAQARDLFTLLQTASGVGPRLALAALAVLEPWQLRDALAEGDIGVLTRVPGIGKKNAERLTLELRDKVNALPGNQAVPGGEPAGPQGESVDGTRAADEPGPVPTARLRSEVGEALVGLGFSAKQAEQSVDAVLAEGGEDRLDTSTLLRRALATLGPKSS</sequence>
<dbReference type="SUPFAM" id="SSF50249">
    <property type="entry name" value="Nucleic acid-binding proteins"/>
    <property type="match status" value="1"/>
</dbReference>
<dbReference type="GO" id="GO:0005737">
    <property type="term" value="C:cytoplasm"/>
    <property type="evidence" value="ECO:0007669"/>
    <property type="project" value="UniProtKB-SubCell"/>
</dbReference>
<evidence type="ECO:0000256" key="1">
    <source>
        <dbReference type="ARBA" id="ARBA00022490"/>
    </source>
</evidence>
<dbReference type="InterPro" id="IPR011114">
    <property type="entry name" value="RuvA_C"/>
</dbReference>
<dbReference type="RefSeq" id="WP_179533525.1">
    <property type="nucleotide sequence ID" value="NZ_JACBYW010000001.1"/>
</dbReference>
<evidence type="ECO:0000259" key="8">
    <source>
        <dbReference type="Pfam" id="PF01330"/>
    </source>
</evidence>
<gene>
    <name evidence="6" type="primary">ruvA</name>
    <name evidence="10" type="ORF">FHR84_000204</name>
</gene>
<dbReference type="Pfam" id="PF14520">
    <property type="entry name" value="HHH_5"/>
    <property type="match status" value="1"/>
</dbReference>
<evidence type="ECO:0000256" key="4">
    <source>
        <dbReference type="ARBA" id="ARBA00023172"/>
    </source>
</evidence>
<dbReference type="Pfam" id="PF01330">
    <property type="entry name" value="RuvA_N"/>
    <property type="match status" value="1"/>
</dbReference>
<keyword evidence="10" id="KW-0547">Nucleotide-binding</keyword>
<dbReference type="GO" id="GO:0048476">
    <property type="term" value="C:Holliday junction resolvase complex"/>
    <property type="evidence" value="ECO:0007669"/>
    <property type="project" value="UniProtKB-UniRule"/>
</dbReference>
<dbReference type="SUPFAM" id="SSF47781">
    <property type="entry name" value="RuvA domain 2-like"/>
    <property type="match status" value="1"/>
</dbReference>
<dbReference type="GO" id="GO:0009378">
    <property type="term" value="F:four-way junction helicase activity"/>
    <property type="evidence" value="ECO:0007669"/>
    <property type="project" value="InterPro"/>
</dbReference>
<dbReference type="Gene3D" id="1.10.150.20">
    <property type="entry name" value="5' to 3' exonuclease, C-terminal subdomain"/>
    <property type="match status" value="1"/>
</dbReference>
<evidence type="ECO:0000313" key="11">
    <source>
        <dbReference type="Proteomes" id="UP000548304"/>
    </source>
</evidence>
<keyword evidence="11" id="KW-1185">Reference proteome</keyword>
<evidence type="ECO:0000256" key="2">
    <source>
        <dbReference type="ARBA" id="ARBA00022763"/>
    </source>
</evidence>
<dbReference type="HAMAP" id="MF_00031">
    <property type="entry name" value="DNA_HJ_migration_RuvA"/>
    <property type="match status" value="1"/>
</dbReference>
<dbReference type="Pfam" id="PF07499">
    <property type="entry name" value="RuvA_C"/>
    <property type="match status" value="1"/>
</dbReference>
<keyword evidence="10" id="KW-0067">ATP-binding</keyword>
<dbReference type="InterPro" id="IPR000085">
    <property type="entry name" value="RuvA"/>
</dbReference>
<dbReference type="InterPro" id="IPR012340">
    <property type="entry name" value="NA-bd_OB-fold"/>
</dbReference>
<evidence type="ECO:0000256" key="6">
    <source>
        <dbReference type="HAMAP-Rule" id="MF_00031"/>
    </source>
</evidence>
<evidence type="ECO:0000256" key="3">
    <source>
        <dbReference type="ARBA" id="ARBA00023125"/>
    </source>
</evidence>
<dbReference type="InterPro" id="IPR013849">
    <property type="entry name" value="DNA_helicase_Holl-junc_RuvA_I"/>
</dbReference>
<dbReference type="CDD" id="cd14332">
    <property type="entry name" value="UBA_RuvA_C"/>
    <property type="match status" value="1"/>
</dbReference>
<feature type="region of interest" description="Disordered" evidence="7">
    <location>
        <begin position="135"/>
        <end position="165"/>
    </location>
</feature>
<keyword evidence="10" id="KW-0347">Helicase</keyword>